<dbReference type="Pfam" id="PF13599">
    <property type="entry name" value="Pentapeptide_4"/>
    <property type="match status" value="1"/>
</dbReference>
<dbReference type="Proteomes" id="UP000531950">
    <property type="component" value="Unassembled WGS sequence"/>
</dbReference>
<reference evidence="1 2" key="1">
    <citation type="submission" date="2020-04" db="EMBL/GenBank/DDBJ databases">
        <title>Molecular characterization of pseudomonads from Agaricus bisporus reveal novel blotch 2 pathogens in Western Europe.</title>
        <authorList>
            <person name="Taparia T."/>
            <person name="Krijger M."/>
            <person name="Haynes E."/>
            <person name="Elpinstone J.G."/>
            <person name="Noble R."/>
            <person name="Van Der Wolf J."/>
        </authorList>
    </citation>
    <scope>NUCLEOTIDE SEQUENCE [LARGE SCALE GENOMIC DNA]</scope>
    <source>
        <strain evidence="1 2">IPO3782</strain>
    </source>
</reference>
<dbReference type="InterPro" id="IPR051082">
    <property type="entry name" value="Pentapeptide-BTB/POZ_domain"/>
</dbReference>
<dbReference type="Gene3D" id="2.160.20.80">
    <property type="entry name" value="E3 ubiquitin-protein ligase SopA"/>
    <property type="match status" value="1"/>
</dbReference>
<dbReference type="EMBL" id="JACARG010000045">
    <property type="protein sequence ID" value="NWE15713.1"/>
    <property type="molecule type" value="Genomic_DNA"/>
</dbReference>
<dbReference type="PANTHER" id="PTHR14136">
    <property type="entry name" value="BTB_POZ DOMAIN-CONTAINING PROTEIN KCTD9"/>
    <property type="match status" value="1"/>
</dbReference>
<organism evidence="1 2">
    <name type="scientific">Pseudomonas yamanorum</name>
    <dbReference type="NCBI Taxonomy" id="515393"/>
    <lineage>
        <taxon>Bacteria</taxon>
        <taxon>Pseudomonadati</taxon>
        <taxon>Pseudomonadota</taxon>
        <taxon>Gammaproteobacteria</taxon>
        <taxon>Pseudomonadales</taxon>
        <taxon>Pseudomonadaceae</taxon>
        <taxon>Pseudomonas</taxon>
    </lineage>
</organism>
<gene>
    <name evidence="1" type="ORF">HX822_22485</name>
</gene>
<sequence>MSGKIPSKVLSGVAQDGLVLPKKTRFENELISGCKLKDAKLCDPIFDQCILEDCDFEKADLSGSRFFNKTSLTHCSFKNTNFQGSGFSDSEFENCTFVKCDFREASLKDCTVVNCTFSQCKIIDNSFNVKNISAIKFSGKLQEVNFISDQPSTPLSADFELCKLDYVTFENCNLENIIPPIEAKHIFFKDVAVRAKKALTIISAVPESQINKILKRRLLKLTTQRGAVFNIENLEDYEGKEFTSRFISLLQDA</sequence>
<comment type="caution">
    <text evidence="1">The sequence shown here is derived from an EMBL/GenBank/DDBJ whole genome shotgun (WGS) entry which is preliminary data.</text>
</comment>
<dbReference type="AlphaFoldDB" id="A0A7Y8EJ92"/>
<name>A0A7Y8EJ92_9PSED</name>
<dbReference type="SUPFAM" id="SSF141571">
    <property type="entry name" value="Pentapeptide repeat-like"/>
    <property type="match status" value="1"/>
</dbReference>
<evidence type="ECO:0000313" key="1">
    <source>
        <dbReference type="EMBL" id="NWE15713.1"/>
    </source>
</evidence>
<dbReference type="RefSeq" id="WP_177079149.1">
    <property type="nucleotide sequence ID" value="NZ_JACARG010000045.1"/>
</dbReference>
<accession>A0A7Y8EJ92</accession>
<evidence type="ECO:0000313" key="2">
    <source>
        <dbReference type="Proteomes" id="UP000531950"/>
    </source>
</evidence>
<dbReference type="Pfam" id="PF00805">
    <property type="entry name" value="Pentapeptide"/>
    <property type="match status" value="1"/>
</dbReference>
<proteinExistence type="predicted"/>
<dbReference type="InterPro" id="IPR001646">
    <property type="entry name" value="5peptide_repeat"/>
</dbReference>
<dbReference type="PANTHER" id="PTHR14136:SF25">
    <property type="entry name" value="BTB_POZ DOMAIN-CONTAINING PROTEIN"/>
    <property type="match status" value="1"/>
</dbReference>
<protein>
    <submittedName>
        <fullName evidence="1">Pentapeptide repeat-containing protein</fullName>
    </submittedName>
</protein>